<feature type="domain" description="DUF4781" evidence="2">
    <location>
        <begin position="177"/>
        <end position="500"/>
    </location>
</feature>
<evidence type="ECO:0000256" key="1">
    <source>
        <dbReference type="SAM" id="Phobius"/>
    </source>
</evidence>
<dbReference type="PANTHER" id="PTHR21115:SF0">
    <property type="entry name" value="GH06117P-RELATED"/>
    <property type="match status" value="1"/>
</dbReference>
<dbReference type="OrthoDB" id="6512497at2759"/>
<dbReference type="GeneID" id="105433789"/>
<organism evidence="3 4">
    <name type="scientific">Pogonomyrmex barbatus</name>
    <name type="common">red harvester ant</name>
    <dbReference type="NCBI Taxonomy" id="144034"/>
    <lineage>
        <taxon>Eukaryota</taxon>
        <taxon>Metazoa</taxon>
        <taxon>Ecdysozoa</taxon>
        <taxon>Arthropoda</taxon>
        <taxon>Hexapoda</taxon>
        <taxon>Insecta</taxon>
        <taxon>Pterygota</taxon>
        <taxon>Neoptera</taxon>
        <taxon>Endopterygota</taxon>
        <taxon>Hymenoptera</taxon>
        <taxon>Apocrita</taxon>
        <taxon>Aculeata</taxon>
        <taxon>Formicoidea</taxon>
        <taxon>Formicidae</taxon>
        <taxon>Myrmicinae</taxon>
        <taxon>Pogonomyrmex</taxon>
    </lineage>
</organism>
<feature type="transmembrane region" description="Helical" evidence="1">
    <location>
        <begin position="353"/>
        <end position="377"/>
    </location>
</feature>
<sequence>MATGEEEITDLLWEEMKTLAVEQQQCLYELLPDCTIYKCDEHKYLKQNIGYAIYGPPKETENADTTQNSDCFYKTENPNDIDTTDTDATDTVDYNEDAKNLIDKIYNKICSCTVEIDNSEPIYFGIIYNMIFRLKTNTSTKTETSKKKEIKKEVKKKTEEDVKEEVKKDELLIVSPIPIFVIRKSIQKKSDTKNPKSVKQENTSTTEIQYETWYIDLGGRVYKSWTDYIENNNLPKCTMVLPKDGFYQANPDYPVTEDYSTVWLDIIDSPACSLATKICNGIDIASSIVGLGTAGLSVAALFTPLAPVVAVTGLAAAGVSGLWAAARSTQQLVKRSQHEESIHLLDKEAFGHYLGIAGTAFGLGAIGGSVIISHAVARGITINSIARITFNTVQGGNLLLNGIGIIYQSYCMYDKYQTEKTVSIGDALNLATHIMFFCGSVVKIQFASDIIESTQGKIMTDYKENLGSKRLRKKYNRIVRRAAENNECKISENAEVIRYIRNRQELVPSQSVTNTSSKQILNDTSRNIVWSFEHGKLEVNGIVLLDPVEFVLRLVKLGIFIEIDQNSSSGSQNYANDSNIDQLERILCELLSKFYLSNDCPTKLPTVSDFEPLLREMSSMNFNEDCLKKLFKIVERLMKRSRNMKDFLLKTFAFVWQYCKANLKQWGLSMCYCTQSVSSNKVLQKIITAVFEAIDMMVNNLFSAFAIYIDV</sequence>
<feature type="transmembrane region" description="Helical" evidence="1">
    <location>
        <begin position="305"/>
        <end position="326"/>
    </location>
</feature>
<keyword evidence="1" id="KW-1133">Transmembrane helix</keyword>
<dbReference type="PANTHER" id="PTHR21115">
    <property type="entry name" value="GH06117P-RELATED"/>
    <property type="match status" value="1"/>
</dbReference>
<proteinExistence type="predicted"/>
<gene>
    <name evidence="4" type="primary">LOC105433789</name>
</gene>
<evidence type="ECO:0000259" key="2">
    <source>
        <dbReference type="Pfam" id="PF16013"/>
    </source>
</evidence>
<dbReference type="Proteomes" id="UP000504615">
    <property type="component" value="Unplaced"/>
</dbReference>
<dbReference type="Pfam" id="PF16013">
    <property type="entry name" value="DUF4781"/>
    <property type="match status" value="1"/>
</dbReference>
<protein>
    <submittedName>
        <fullName evidence="4">Uncharacterized protein LOC105433789</fullName>
    </submittedName>
</protein>
<name>A0A6I9XN87_9HYME</name>
<keyword evidence="1" id="KW-0472">Membrane</keyword>
<evidence type="ECO:0000313" key="4">
    <source>
        <dbReference type="RefSeq" id="XP_011647532.1"/>
    </source>
</evidence>
<keyword evidence="1" id="KW-0812">Transmembrane</keyword>
<dbReference type="RefSeq" id="XP_011647532.1">
    <property type="nucleotide sequence ID" value="XM_011649230.2"/>
</dbReference>
<dbReference type="InterPro" id="IPR031962">
    <property type="entry name" value="DUF4781"/>
</dbReference>
<dbReference type="KEGG" id="pbar:105433789"/>
<reference evidence="4" key="1">
    <citation type="submission" date="2025-08" db="UniProtKB">
        <authorList>
            <consortium name="RefSeq"/>
        </authorList>
    </citation>
    <scope>IDENTIFICATION</scope>
</reference>
<keyword evidence="3" id="KW-1185">Reference proteome</keyword>
<dbReference type="AlphaFoldDB" id="A0A6I9XN87"/>
<evidence type="ECO:0000313" key="3">
    <source>
        <dbReference type="Proteomes" id="UP000504615"/>
    </source>
</evidence>
<accession>A0A6I9XN87</accession>